<name>A0A2S5VSC9_9MICO</name>
<dbReference type="EMBL" id="PSXY01000018">
    <property type="protein sequence ID" value="PPF66657.1"/>
    <property type="molecule type" value="Genomic_DNA"/>
</dbReference>
<comment type="caution">
    <text evidence="1">The sequence shown here is derived from an EMBL/GenBank/DDBJ whole genome shotgun (WGS) entry which is preliminary data.</text>
</comment>
<protein>
    <submittedName>
        <fullName evidence="1">Uncharacterized protein</fullName>
    </submittedName>
</protein>
<dbReference type="Proteomes" id="UP000239241">
    <property type="component" value="Unassembled WGS sequence"/>
</dbReference>
<gene>
    <name evidence="1" type="ORF">C5E16_11125</name>
</gene>
<evidence type="ECO:0000313" key="1">
    <source>
        <dbReference type="EMBL" id="PPF66657.1"/>
    </source>
</evidence>
<evidence type="ECO:0000313" key="2">
    <source>
        <dbReference type="Proteomes" id="UP000239241"/>
    </source>
</evidence>
<reference evidence="1 2" key="1">
    <citation type="submission" date="2018-02" db="EMBL/GenBank/DDBJ databases">
        <title>Bacteriophage NCPPB3778 and a type I-E CRISPR drive the evolution of the US Biological Select Agent, Rathayibacter toxicus.</title>
        <authorList>
            <person name="Davis E.W.II."/>
            <person name="Tabima J.F."/>
            <person name="Weisberg A.J."/>
            <person name="Lopes L.D."/>
            <person name="Wiseman M.S."/>
            <person name="Wiseman M.S."/>
            <person name="Pupko T."/>
            <person name="Belcher M.S."/>
            <person name="Sechler A.J."/>
            <person name="Tancos M.A."/>
            <person name="Schroeder B.K."/>
            <person name="Murray T.D."/>
            <person name="Luster D.G."/>
            <person name="Schneider W.L."/>
            <person name="Rogers E."/>
            <person name="Andreote F.D."/>
            <person name="Grunwald N.J."/>
            <person name="Putnam M.L."/>
            <person name="Chang J.H."/>
        </authorList>
    </citation>
    <scope>NUCLEOTIDE SEQUENCE [LARGE SCALE GENOMIC DNA]</scope>
    <source>
        <strain evidence="1 2">AY1B3</strain>
    </source>
</reference>
<proteinExistence type="predicted"/>
<accession>A0A2S5VSC9</accession>
<organism evidence="1 2">
    <name type="scientific">Clavibacter michiganensis</name>
    <dbReference type="NCBI Taxonomy" id="28447"/>
    <lineage>
        <taxon>Bacteria</taxon>
        <taxon>Bacillati</taxon>
        <taxon>Actinomycetota</taxon>
        <taxon>Actinomycetes</taxon>
        <taxon>Micrococcales</taxon>
        <taxon>Microbacteriaceae</taxon>
        <taxon>Clavibacter</taxon>
    </lineage>
</organism>
<sequence length="244" mass="26139">MTVSAAAFKQWATDAGLPVGAAPLARLLGVSRTTLQAQFLRGRLHESIVVSAAREASADPVVVLATFDPYEDLLQSVMPPTPREILSQVTLLDAVVELVSRSDEQYAAALSPVHRWEDPPQPDSIRNWIDAVDPGDLRRELATRIGMAPSNVSTAITANKLKPHELVEAARIAGTSSLTGLAAGGLLTLQEARWPDDARRATISALTVVDLNELVQARLSSSQRAARRLAADAEAARRIEESLG</sequence>
<dbReference type="RefSeq" id="WP_104290702.1">
    <property type="nucleotide sequence ID" value="NZ_PSXY01000018.1"/>
</dbReference>
<dbReference type="AlphaFoldDB" id="A0A2S5VSC9"/>